<comment type="caution">
    <text evidence="1">The sequence shown here is derived from an EMBL/GenBank/DDBJ whole genome shotgun (WGS) entry which is preliminary data.</text>
</comment>
<gene>
    <name evidence="1" type="ORF">GCM10022247_14110</name>
</gene>
<organism evidence="1 2">
    <name type="scientific">Allokutzneria multivorans</name>
    <dbReference type="NCBI Taxonomy" id="1142134"/>
    <lineage>
        <taxon>Bacteria</taxon>
        <taxon>Bacillati</taxon>
        <taxon>Actinomycetota</taxon>
        <taxon>Actinomycetes</taxon>
        <taxon>Pseudonocardiales</taxon>
        <taxon>Pseudonocardiaceae</taxon>
        <taxon>Allokutzneria</taxon>
    </lineage>
</organism>
<dbReference type="Proteomes" id="UP001501747">
    <property type="component" value="Unassembled WGS sequence"/>
</dbReference>
<sequence length="56" mass="6066">MSDEEIRHPLFAAPQPVAFLDGAPPRDGDNAAALETLLNMSRALLLVLHDTGREDP</sequence>
<evidence type="ECO:0000313" key="2">
    <source>
        <dbReference type="Proteomes" id="UP001501747"/>
    </source>
</evidence>
<proteinExistence type="predicted"/>
<dbReference type="EMBL" id="BAABAL010000005">
    <property type="protein sequence ID" value="GAA3995462.1"/>
    <property type="molecule type" value="Genomic_DNA"/>
</dbReference>
<accession>A0ABP7RBZ3</accession>
<dbReference type="RefSeq" id="WP_344871840.1">
    <property type="nucleotide sequence ID" value="NZ_BAABAL010000005.1"/>
</dbReference>
<evidence type="ECO:0000313" key="1">
    <source>
        <dbReference type="EMBL" id="GAA3995462.1"/>
    </source>
</evidence>
<keyword evidence="2" id="KW-1185">Reference proteome</keyword>
<protein>
    <submittedName>
        <fullName evidence="1">Uncharacterized protein</fullName>
    </submittedName>
</protein>
<name>A0ABP7RBZ3_9PSEU</name>
<reference evidence="2" key="1">
    <citation type="journal article" date="2019" name="Int. J. Syst. Evol. Microbiol.">
        <title>The Global Catalogue of Microorganisms (GCM) 10K type strain sequencing project: providing services to taxonomists for standard genome sequencing and annotation.</title>
        <authorList>
            <consortium name="The Broad Institute Genomics Platform"/>
            <consortium name="The Broad Institute Genome Sequencing Center for Infectious Disease"/>
            <person name="Wu L."/>
            <person name="Ma J."/>
        </authorList>
    </citation>
    <scope>NUCLEOTIDE SEQUENCE [LARGE SCALE GENOMIC DNA]</scope>
    <source>
        <strain evidence="2">JCM 17342</strain>
    </source>
</reference>